<name>A0ABP2HUC4_9BACT</name>
<reference evidence="1 2" key="1">
    <citation type="submission" date="2009-12" db="EMBL/GenBank/DDBJ databases">
        <authorList>
            <person name="Shrivastava S."/>
            <person name="Madupu R."/>
            <person name="Durkin A.S."/>
            <person name="Torralba M."/>
            <person name="Methe B."/>
            <person name="Sutton G.G."/>
            <person name="Strausberg R.L."/>
            <person name="Nelson K.E."/>
        </authorList>
    </citation>
    <scope>NUCLEOTIDE SEQUENCE [LARGE SCALE GENOMIC DNA]</scope>
    <source>
        <strain evidence="1 2">W5455</strain>
    </source>
</reference>
<sequence>MRKEPEENNSQLDHTAIFKILHKREYENILLQYFGKLPVASQVFYYGECLKQFSQIPIVRAYGMALKQLKKRNRIRVNEFKKIPYELKSLIYFASPSISDWQAINGFLNQKYGG</sequence>
<evidence type="ECO:0000313" key="1">
    <source>
        <dbReference type="EMBL" id="EFB90602.1"/>
    </source>
</evidence>
<protein>
    <submittedName>
        <fullName evidence="1">Uncharacterized protein</fullName>
    </submittedName>
</protein>
<dbReference type="EMBL" id="ADFP01000072">
    <property type="protein sequence ID" value="EFB90602.1"/>
    <property type="molecule type" value="Genomic_DNA"/>
</dbReference>
<organism evidence="1 2">
    <name type="scientific">Pyramidobacter piscolens W5455</name>
    <dbReference type="NCBI Taxonomy" id="352165"/>
    <lineage>
        <taxon>Bacteria</taxon>
        <taxon>Thermotogati</taxon>
        <taxon>Synergistota</taxon>
        <taxon>Synergistia</taxon>
        <taxon>Synergistales</taxon>
        <taxon>Dethiosulfovibrionaceae</taxon>
        <taxon>Pyramidobacter</taxon>
    </lineage>
</organism>
<evidence type="ECO:0000313" key="2">
    <source>
        <dbReference type="Proteomes" id="UP000006462"/>
    </source>
</evidence>
<accession>A0ABP2HUC4</accession>
<gene>
    <name evidence="1" type="ORF">HMPREF7215_0719</name>
</gene>
<keyword evidence="2" id="KW-1185">Reference proteome</keyword>
<proteinExistence type="predicted"/>
<dbReference type="Proteomes" id="UP000006462">
    <property type="component" value="Unassembled WGS sequence"/>
</dbReference>
<comment type="caution">
    <text evidence="1">The sequence shown here is derived from an EMBL/GenBank/DDBJ whole genome shotgun (WGS) entry which is preliminary data.</text>
</comment>